<dbReference type="RefSeq" id="WP_096577542.1">
    <property type="nucleotide sequence ID" value="NZ_CAWNJS010000001.1"/>
</dbReference>
<dbReference type="SUPFAM" id="SSF51126">
    <property type="entry name" value="Pectin lyase-like"/>
    <property type="match status" value="2"/>
</dbReference>
<protein>
    <recommendedName>
        <fullName evidence="1">Filamentous haemagglutinin FhaB/tRNA nuclease CdiA-like TPS domain-containing protein</fullName>
    </recommendedName>
</protein>
<evidence type="ECO:0000313" key="2">
    <source>
        <dbReference type="EMBL" id="BAY99429.1"/>
    </source>
</evidence>
<dbReference type="Proteomes" id="UP000218785">
    <property type="component" value="Chromosome"/>
</dbReference>
<feature type="domain" description="Filamentous haemagglutinin FhaB/tRNA nuclease CdiA-like TPS" evidence="1">
    <location>
        <begin position="39"/>
        <end position="155"/>
    </location>
</feature>
<dbReference type="Gene3D" id="2.160.20.10">
    <property type="entry name" value="Single-stranded right-handed beta-helix, Pectin lyase-like"/>
    <property type="match status" value="3"/>
</dbReference>
<evidence type="ECO:0000313" key="3">
    <source>
        <dbReference type="Proteomes" id="UP000218785"/>
    </source>
</evidence>
<dbReference type="EMBL" id="AP018248">
    <property type="protein sequence ID" value="BAY99429.1"/>
    <property type="molecule type" value="Genomic_DNA"/>
</dbReference>
<name>A0A1Z4N150_9CYAN</name>
<dbReference type="InterPro" id="IPR012334">
    <property type="entry name" value="Pectin_lyas_fold"/>
</dbReference>
<gene>
    <name evidence="2" type="ORF">NIES37_34120</name>
</gene>
<evidence type="ECO:0000259" key="1">
    <source>
        <dbReference type="SMART" id="SM00912"/>
    </source>
</evidence>
<accession>A0A1Z4N150</accession>
<reference evidence="2 3" key="1">
    <citation type="submission" date="2017-06" db="EMBL/GenBank/DDBJ databases">
        <title>Genome sequencing of cyanobaciteial culture collection at National Institute for Environmental Studies (NIES).</title>
        <authorList>
            <person name="Hirose Y."/>
            <person name="Shimura Y."/>
            <person name="Fujisawa T."/>
            <person name="Nakamura Y."/>
            <person name="Kawachi M."/>
        </authorList>
    </citation>
    <scope>NUCLEOTIDE SEQUENCE [LARGE SCALE GENOMIC DNA]</scope>
    <source>
        <strain evidence="2 3">NIES-37</strain>
    </source>
</reference>
<dbReference type="InterPro" id="IPR008638">
    <property type="entry name" value="FhaB/CdiA-like_TPS"/>
</dbReference>
<dbReference type="NCBIfam" id="TIGR01901">
    <property type="entry name" value="adhes_NPXG"/>
    <property type="match status" value="1"/>
</dbReference>
<dbReference type="AlphaFoldDB" id="A0A1Z4N150"/>
<sequence length="915" mass="94796">MQAMFTSLSLVNRLFTRSIILLPLGIIFLVNNFAHAQVTSDVSTNTIVNQSGKDFTILNGTEKGNNLFHSFSNFSVPTGGSATFDLTNTPNITNIFSRVTGGNVSKIDGLIRTFNSNNPVSLFLMNPNGIVFGPNASLNISGSFVGTTANSIKFADGTEFSAIDTTTKPLLTMSIPVGLQLGSNAGAIKVQGIPANNIFFRPLQIFKAQTVALVGSEIDINSASFSNPDGRVELWALRNAEVGLSNQAKLQLTSPISADWGTVTLSQSSLVDTTGLNGGAINIRGRGLTLKDGSTISSGTGKFGQGEGINVKITEFVDLLGLSSSENYDLPGLSTSPLESGAKAGDITIETERLRIANGAWLQSLCNVLALDPLTATFTFKTINDASTGNINIYAKDVEVNGYNPFVNPDFGIALFRPSAITTLVNGGNRNNSGNITIEADRVRLLNGGRISTDLLGFGLITTGKSGDISIKSAESLEISGVTPSGLNGAVISSIQPFADGQGGSISINTGRLALSNGGTISSALSGSGKAGNIAIQANNVEVSDPVIDSISFTVSGINVAVAKNAIGQSGNIQLTADSLRVFNGGQITSSSQGQGNAGSVNLQVKNVDVQGTSQNLVNGSYLNSAIAASSDNSFAAGSVNITSDTVRVRDNAEITVSNTSSGDAGNLNITANNIFLDNGANLRSEVNGGGQGNIYLNANDVLLLRHNSSIITNALGASTGGNININVGSIVAVPKENSDISANAVLGSGGNIQITTQGIFGLQFQNQLTPNSDITASSQFGLSGTVQVNTIGVDPNSGLVELPTNITDPSQQIATGCGGNQGSSFVATGRGGIPQNPMQEVRSDRTWSDTRDISAFHTTKPAQAQISQPSKPLVQATSWHRRADGKIEIVAPQTANVQPSLTCAAVRDVQLLNF</sequence>
<dbReference type="SMART" id="SM00912">
    <property type="entry name" value="Haemagg_act"/>
    <property type="match status" value="1"/>
</dbReference>
<dbReference type="Pfam" id="PF05860">
    <property type="entry name" value="TPS"/>
    <property type="match status" value="1"/>
</dbReference>
<dbReference type="InterPro" id="IPR011050">
    <property type="entry name" value="Pectin_lyase_fold/virulence"/>
</dbReference>
<keyword evidence="3" id="KW-1185">Reference proteome</keyword>
<proteinExistence type="predicted"/>
<organism evidence="2 3">
    <name type="scientific">Tolypothrix tenuis PCC 7101</name>
    <dbReference type="NCBI Taxonomy" id="231146"/>
    <lineage>
        <taxon>Bacteria</taxon>
        <taxon>Bacillati</taxon>
        <taxon>Cyanobacteriota</taxon>
        <taxon>Cyanophyceae</taxon>
        <taxon>Nostocales</taxon>
        <taxon>Tolypothrichaceae</taxon>
        <taxon>Tolypothrix</taxon>
    </lineage>
</organism>
<dbReference type="KEGG" id="ttq:NIES37_34120"/>